<proteinExistence type="predicted"/>
<evidence type="ECO:0000259" key="3">
    <source>
        <dbReference type="PROSITE" id="PS51000"/>
    </source>
</evidence>
<gene>
    <name evidence="4" type="ORF">HNQ47_001423</name>
</gene>
<dbReference type="SMART" id="SM00420">
    <property type="entry name" value="HTH_DEOR"/>
    <property type="match status" value="1"/>
</dbReference>
<evidence type="ECO:0000256" key="1">
    <source>
        <dbReference type="ARBA" id="ARBA00023015"/>
    </source>
</evidence>
<dbReference type="InterPro" id="IPR001034">
    <property type="entry name" value="DeoR_HTH"/>
</dbReference>
<comment type="caution">
    <text evidence="4">The sequence shown here is derived from an EMBL/GenBank/DDBJ whole genome shotgun (WGS) entry which is preliminary data.</text>
</comment>
<dbReference type="InterPro" id="IPR050313">
    <property type="entry name" value="Carb_Metab_HTH_regulators"/>
</dbReference>
<keyword evidence="1" id="KW-0805">Transcription regulation</keyword>
<sequence>MSKKKDTRMLEIRRILDSCDRIRIAELADRLQVTPETIRTDLNELEQQNLVRREHGYARAVTAITELPIMMRGKENVEDKRRVAYRAMQEIHDGQVVYLDAGSTVISGLPALAHKKDLTIVTSSIPLAYQASSMNLNVILCGGSVLNIGLRTIGPDVIDMLERFMFDIAIVGTAGIAENSGFTTLGYDEIPIKRHLITRAKKLVAIADKSKFLKKTSYSFCKFGEFDLLITNKLTPAQKEIVRDVKQIIEV</sequence>
<dbReference type="PANTHER" id="PTHR30363">
    <property type="entry name" value="HTH-TYPE TRANSCRIPTIONAL REGULATOR SRLR-RELATED"/>
    <property type="match status" value="1"/>
</dbReference>
<organism evidence="4 5">
    <name type="scientific">Catenisphaera adipataccumulans</name>
    <dbReference type="NCBI Taxonomy" id="700500"/>
    <lineage>
        <taxon>Bacteria</taxon>
        <taxon>Bacillati</taxon>
        <taxon>Bacillota</taxon>
        <taxon>Erysipelotrichia</taxon>
        <taxon>Erysipelotrichales</taxon>
        <taxon>Erysipelotrichaceae</taxon>
        <taxon>Catenisphaera</taxon>
    </lineage>
</organism>
<dbReference type="Proteomes" id="UP000539953">
    <property type="component" value="Unassembled WGS sequence"/>
</dbReference>
<dbReference type="SUPFAM" id="SSF46785">
    <property type="entry name" value="Winged helix' DNA-binding domain"/>
    <property type="match status" value="1"/>
</dbReference>
<dbReference type="InterPro" id="IPR036388">
    <property type="entry name" value="WH-like_DNA-bd_sf"/>
</dbReference>
<dbReference type="Gene3D" id="3.40.50.1360">
    <property type="match status" value="1"/>
</dbReference>
<reference evidence="4 5" key="1">
    <citation type="submission" date="2020-08" db="EMBL/GenBank/DDBJ databases">
        <title>Genomic Encyclopedia of Type Strains, Phase IV (KMG-IV): sequencing the most valuable type-strain genomes for metagenomic binning, comparative biology and taxonomic classification.</title>
        <authorList>
            <person name="Goeker M."/>
        </authorList>
    </citation>
    <scope>NUCLEOTIDE SEQUENCE [LARGE SCALE GENOMIC DNA]</scope>
    <source>
        <strain evidence="4 5">DSM 25799</strain>
    </source>
</reference>
<evidence type="ECO:0000313" key="5">
    <source>
        <dbReference type="Proteomes" id="UP000539953"/>
    </source>
</evidence>
<dbReference type="EMBL" id="JACHHK010000005">
    <property type="protein sequence ID" value="MBB5183401.1"/>
    <property type="molecule type" value="Genomic_DNA"/>
</dbReference>
<name>A0A7W8FWL2_9FIRM</name>
<dbReference type="PANTHER" id="PTHR30363:SF44">
    <property type="entry name" value="AGA OPERON TRANSCRIPTIONAL REPRESSOR-RELATED"/>
    <property type="match status" value="1"/>
</dbReference>
<dbReference type="InterPro" id="IPR037171">
    <property type="entry name" value="NagB/RpiA_transferase-like"/>
</dbReference>
<evidence type="ECO:0000313" key="4">
    <source>
        <dbReference type="EMBL" id="MBB5183401.1"/>
    </source>
</evidence>
<dbReference type="Gene3D" id="1.10.10.10">
    <property type="entry name" value="Winged helix-like DNA-binding domain superfamily/Winged helix DNA-binding domain"/>
    <property type="match status" value="1"/>
</dbReference>
<dbReference type="PRINTS" id="PR00037">
    <property type="entry name" value="HTHLACR"/>
</dbReference>
<keyword evidence="5" id="KW-1185">Reference proteome</keyword>
<dbReference type="Pfam" id="PF08220">
    <property type="entry name" value="HTH_DeoR"/>
    <property type="match status" value="1"/>
</dbReference>
<dbReference type="PROSITE" id="PS51000">
    <property type="entry name" value="HTH_DEOR_2"/>
    <property type="match status" value="1"/>
</dbReference>
<dbReference type="Pfam" id="PF00455">
    <property type="entry name" value="DeoRC"/>
    <property type="match status" value="1"/>
</dbReference>
<keyword evidence="2" id="KW-0804">Transcription</keyword>
<dbReference type="SUPFAM" id="SSF100950">
    <property type="entry name" value="NagB/RpiA/CoA transferase-like"/>
    <property type="match status" value="1"/>
</dbReference>
<accession>A0A7W8FWL2</accession>
<dbReference type="GO" id="GO:0003700">
    <property type="term" value="F:DNA-binding transcription factor activity"/>
    <property type="evidence" value="ECO:0007669"/>
    <property type="project" value="InterPro"/>
</dbReference>
<dbReference type="InterPro" id="IPR036390">
    <property type="entry name" value="WH_DNA-bd_sf"/>
</dbReference>
<dbReference type="AlphaFoldDB" id="A0A7W8FWL2"/>
<dbReference type="SMART" id="SM01134">
    <property type="entry name" value="DeoRC"/>
    <property type="match status" value="1"/>
</dbReference>
<protein>
    <submittedName>
        <fullName evidence="4">DeoR/GlpR family transcriptional regulator of sugar metabolism</fullName>
    </submittedName>
</protein>
<evidence type="ECO:0000256" key="2">
    <source>
        <dbReference type="ARBA" id="ARBA00023163"/>
    </source>
</evidence>
<feature type="domain" description="HTH deoR-type" evidence="3">
    <location>
        <begin position="5"/>
        <end position="60"/>
    </location>
</feature>
<dbReference type="InterPro" id="IPR014036">
    <property type="entry name" value="DeoR-like_C"/>
</dbReference>
<dbReference type="RefSeq" id="WP_183328693.1">
    <property type="nucleotide sequence ID" value="NZ_JACHHK010000005.1"/>
</dbReference>